<dbReference type="GO" id="GO:0016410">
    <property type="term" value="F:N-acyltransferase activity"/>
    <property type="evidence" value="ECO:0007669"/>
    <property type="project" value="TreeGrafter"/>
</dbReference>
<dbReference type="GO" id="GO:0070292">
    <property type="term" value="P:N-acylphosphatidylethanolamine metabolic process"/>
    <property type="evidence" value="ECO:0007669"/>
    <property type="project" value="TreeGrafter"/>
</dbReference>
<dbReference type="Proteomes" id="UP000335636">
    <property type="component" value="Unassembled WGS sequence"/>
</dbReference>
<name>A0A5E4D5Y9_MARMO</name>
<dbReference type="AlphaFoldDB" id="A0A5E4D5Y9"/>
<dbReference type="InterPro" id="IPR051496">
    <property type="entry name" value="H-rev107_PLA/AT"/>
</dbReference>
<evidence type="ECO:0000256" key="4">
    <source>
        <dbReference type="ARBA" id="ARBA00023098"/>
    </source>
</evidence>
<dbReference type="PROSITE" id="PS51934">
    <property type="entry name" value="LRAT"/>
    <property type="match status" value="1"/>
</dbReference>
<reference evidence="7 8" key="1">
    <citation type="submission" date="2019-04" db="EMBL/GenBank/DDBJ databases">
        <authorList>
            <person name="Alioto T."/>
            <person name="Alioto T."/>
        </authorList>
    </citation>
    <scope>NUCLEOTIDE SEQUENCE [LARGE SCALE GENOMIC DNA]</scope>
</reference>
<evidence type="ECO:0000313" key="6">
    <source>
        <dbReference type="EMBL" id="KAF7467471.1"/>
    </source>
</evidence>
<evidence type="ECO:0000256" key="1">
    <source>
        <dbReference type="ARBA" id="ARBA00007824"/>
    </source>
</evidence>
<dbReference type="EMBL" id="CABDUW010003650">
    <property type="protein sequence ID" value="VTJ89575.1"/>
    <property type="molecule type" value="Genomic_DNA"/>
</dbReference>
<keyword evidence="2" id="KW-0808">Transferase</keyword>
<keyword evidence="4" id="KW-0443">Lipid metabolism</keyword>
<dbReference type="GO" id="GO:0005737">
    <property type="term" value="C:cytoplasm"/>
    <property type="evidence" value="ECO:0007669"/>
    <property type="project" value="TreeGrafter"/>
</dbReference>
<evidence type="ECO:0000313" key="7">
    <source>
        <dbReference type="EMBL" id="VTJ89575.1"/>
    </source>
</evidence>
<keyword evidence="3" id="KW-0378">Hydrolase</keyword>
<dbReference type="Gene3D" id="3.90.1720.10">
    <property type="entry name" value="endopeptidase domain like (from Nostoc punctiforme)"/>
    <property type="match status" value="2"/>
</dbReference>
<evidence type="ECO:0000259" key="5">
    <source>
        <dbReference type="PROSITE" id="PS51934"/>
    </source>
</evidence>
<dbReference type="InterPro" id="IPR007053">
    <property type="entry name" value="LRAT_dom"/>
</dbReference>
<protein>
    <recommendedName>
        <fullName evidence="5">LRAT domain-containing protein</fullName>
    </recommendedName>
</protein>
<gene>
    <name evidence="6" type="ORF">GHT09_000985</name>
    <name evidence="7" type="ORF">MONAX_5E047974</name>
</gene>
<dbReference type="PANTHER" id="PTHR13943:SF36">
    <property type="entry name" value="PHOSPHOLIPASE A AND ACYLTRANSFERASE 4"/>
    <property type="match status" value="1"/>
</dbReference>
<reference evidence="6" key="2">
    <citation type="submission" date="2020-08" db="EMBL/GenBank/DDBJ databases">
        <authorList>
            <person name="Shumante A."/>
            <person name="Zimin A.V."/>
            <person name="Puiu D."/>
            <person name="Salzberg S.L."/>
        </authorList>
    </citation>
    <scope>NUCLEOTIDE SEQUENCE</scope>
    <source>
        <strain evidence="6">WC2-LM</strain>
        <tissue evidence="6">Liver</tissue>
    </source>
</reference>
<dbReference type="GO" id="GO:0008970">
    <property type="term" value="F:phospholipase A1 activity"/>
    <property type="evidence" value="ECO:0007669"/>
    <property type="project" value="TreeGrafter"/>
</dbReference>
<dbReference type="Proteomes" id="UP000662637">
    <property type="component" value="Unassembled WGS sequence"/>
</dbReference>
<comment type="similarity">
    <text evidence="1">Belongs to the H-rev107 family.</text>
</comment>
<organism evidence="7 8">
    <name type="scientific">Marmota monax</name>
    <name type="common">Woodchuck</name>
    <dbReference type="NCBI Taxonomy" id="9995"/>
    <lineage>
        <taxon>Eukaryota</taxon>
        <taxon>Metazoa</taxon>
        <taxon>Chordata</taxon>
        <taxon>Craniata</taxon>
        <taxon>Vertebrata</taxon>
        <taxon>Euteleostomi</taxon>
        <taxon>Mammalia</taxon>
        <taxon>Eutheria</taxon>
        <taxon>Euarchontoglires</taxon>
        <taxon>Glires</taxon>
        <taxon>Rodentia</taxon>
        <taxon>Sciuromorpha</taxon>
        <taxon>Sciuridae</taxon>
        <taxon>Xerinae</taxon>
        <taxon>Marmotini</taxon>
        <taxon>Marmota</taxon>
    </lineage>
</organism>
<dbReference type="PANTHER" id="PTHR13943">
    <property type="entry name" value="HRAS-LIKE SUPPRESSOR - RELATED"/>
    <property type="match status" value="1"/>
</dbReference>
<feature type="domain" description="LRAT" evidence="5">
    <location>
        <begin position="91"/>
        <end position="207"/>
    </location>
</feature>
<dbReference type="GO" id="GO:0004623">
    <property type="term" value="F:phospholipase A2 activity"/>
    <property type="evidence" value="ECO:0007669"/>
    <property type="project" value="TreeGrafter"/>
</dbReference>
<sequence length="216" mass="24786">MGSSSIFMFVRGQAVVTKETLQDATWGCLYQVNNHLDHKYRPLPVDVIVRSTEKTVGDKRTYTVICDNKKRFIIDLRYGRVHRMLPKPGDLIEIFRFGYQHWVVYVGNGYVVHLTTPSKNPTGGSSSPFSVQGGKAMVKREQLEDVARGCSYQINNYLDDMYQPLSAEKIISYAEKLIGKEIWYNVLGWNCEHFVTHLRYGKSHSEQVELLIMGTE</sequence>
<dbReference type="Pfam" id="PF04970">
    <property type="entry name" value="LRAT"/>
    <property type="match status" value="2"/>
</dbReference>
<evidence type="ECO:0000256" key="2">
    <source>
        <dbReference type="ARBA" id="ARBA00022679"/>
    </source>
</evidence>
<proteinExistence type="inferred from homology"/>
<keyword evidence="8" id="KW-1185">Reference proteome</keyword>
<evidence type="ECO:0000256" key="3">
    <source>
        <dbReference type="ARBA" id="ARBA00022801"/>
    </source>
</evidence>
<dbReference type="EMBL" id="WJEC01007802">
    <property type="protein sequence ID" value="KAF7467471.1"/>
    <property type="molecule type" value="Genomic_DNA"/>
</dbReference>
<accession>A0A5E4D5Y9</accession>
<evidence type="ECO:0000313" key="8">
    <source>
        <dbReference type="Proteomes" id="UP000335636"/>
    </source>
</evidence>